<sequence length="111" mass="12110">MFIVVIRTNDKSQTKLSESSRKERPSQKDKEHLNSTLTSAHLELRTATFHLVSSATEIEELFKEAIALFFARSESESVPGPEPEPESGPEPDSDSIVYVGGVVGIGRPPGT</sequence>
<dbReference type="AlphaFoldDB" id="W2SXD7"/>
<feature type="compositionally biased region" description="Acidic residues" evidence="1">
    <location>
        <begin position="83"/>
        <end position="93"/>
    </location>
</feature>
<dbReference type="KEGG" id="nai:NECAME_13000"/>
<organism evidence="2 3">
    <name type="scientific">Necator americanus</name>
    <name type="common">Human hookworm</name>
    <dbReference type="NCBI Taxonomy" id="51031"/>
    <lineage>
        <taxon>Eukaryota</taxon>
        <taxon>Metazoa</taxon>
        <taxon>Ecdysozoa</taxon>
        <taxon>Nematoda</taxon>
        <taxon>Chromadorea</taxon>
        <taxon>Rhabditida</taxon>
        <taxon>Rhabditina</taxon>
        <taxon>Rhabditomorpha</taxon>
        <taxon>Strongyloidea</taxon>
        <taxon>Ancylostomatidae</taxon>
        <taxon>Bunostominae</taxon>
        <taxon>Necator</taxon>
    </lineage>
</organism>
<evidence type="ECO:0000256" key="1">
    <source>
        <dbReference type="SAM" id="MobiDB-lite"/>
    </source>
</evidence>
<accession>W2SXD7</accession>
<feature type="region of interest" description="Disordered" evidence="1">
    <location>
        <begin position="7"/>
        <end position="36"/>
    </location>
</feature>
<feature type="region of interest" description="Disordered" evidence="1">
    <location>
        <begin position="73"/>
        <end position="111"/>
    </location>
</feature>
<protein>
    <submittedName>
        <fullName evidence="2">Uncharacterized protein</fullName>
    </submittedName>
</protein>
<proteinExistence type="predicted"/>
<gene>
    <name evidence="2" type="ORF">NECAME_13000</name>
</gene>
<name>W2SXD7_NECAM</name>
<reference evidence="3" key="1">
    <citation type="journal article" date="2014" name="Nat. Genet.">
        <title>Genome of the human hookworm Necator americanus.</title>
        <authorList>
            <person name="Tang Y.T."/>
            <person name="Gao X."/>
            <person name="Rosa B.A."/>
            <person name="Abubucker S."/>
            <person name="Hallsworth-Pepin K."/>
            <person name="Martin J."/>
            <person name="Tyagi R."/>
            <person name="Heizer E."/>
            <person name="Zhang X."/>
            <person name="Bhonagiri-Palsikar V."/>
            <person name="Minx P."/>
            <person name="Warren W.C."/>
            <person name="Wang Q."/>
            <person name="Zhan B."/>
            <person name="Hotez P.J."/>
            <person name="Sternberg P.W."/>
            <person name="Dougall A."/>
            <person name="Gaze S.T."/>
            <person name="Mulvenna J."/>
            <person name="Sotillo J."/>
            <person name="Ranganathan S."/>
            <person name="Rabelo E.M."/>
            <person name="Wilson R.K."/>
            <person name="Felgner P.L."/>
            <person name="Bethony J."/>
            <person name="Hawdon J.M."/>
            <person name="Gasser R.B."/>
            <person name="Loukas A."/>
            <person name="Mitreva M."/>
        </authorList>
    </citation>
    <scope>NUCLEOTIDE SEQUENCE [LARGE SCALE GENOMIC DNA]</scope>
</reference>
<feature type="compositionally biased region" description="Basic and acidic residues" evidence="1">
    <location>
        <begin position="8"/>
        <end position="33"/>
    </location>
</feature>
<evidence type="ECO:0000313" key="2">
    <source>
        <dbReference type="EMBL" id="ETN74424.1"/>
    </source>
</evidence>
<keyword evidence="3" id="KW-1185">Reference proteome</keyword>
<dbReference type="Proteomes" id="UP000053676">
    <property type="component" value="Unassembled WGS sequence"/>
</dbReference>
<evidence type="ECO:0000313" key="3">
    <source>
        <dbReference type="Proteomes" id="UP000053676"/>
    </source>
</evidence>
<feature type="compositionally biased region" description="Gly residues" evidence="1">
    <location>
        <begin position="101"/>
        <end position="111"/>
    </location>
</feature>
<dbReference type="EMBL" id="KI660362">
    <property type="protein sequence ID" value="ETN74424.1"/>
    <property type="molecule type" value="Genomic_DNA"/>
</dbReference>